<dbReference type="EMBL" id="MU003507">
    <property type="protein sequence ID" value="KAF2470775.1"/>
    <property type="molecule type" value="Genomic_DNA"/>
</dbReference>
<dbReference type="Proteomes" id="UP000799755">
    <property type="component" value="Unassembled WGS sequence"/>
</dbReference>
<accession>A0ACB6QV48</accession>
<keyword evidence="2" id="KW-1185">Reference proteome</keyword>
<gene>
    <name evidence="1" type="ORF">BDR25DRAFT_334347</name>
</gene>
<evidence type="ECO:0000313" key="1">
    <source>
        <dbReference type="EMBL" id="KAF2470775.1"/>
    </source>
</evidence>
<sequence>MRPPTWTTQPPGHREQPQASHQSSQDYRTSADPWAKGDQRRVDEAEHWGEMKWDGAYLLTKIRPVSAYTNGHILVNENNASAGGQHSPVHAIEKMEGGFSKALLLRKEDGSEIIAKIPFSIARLPKYTTASEVAVLQYQYIIMEKAAGIQLFKTWGAMSEYDQFCLVKQLTKLEGELAALRFPASGSLYLCESMADDDIYVALDPGMEPSGQFCIGPSCERGWYAQSKTTSSHSPFNRGPWSNLSSFGIALVERETARIEQNPTSATPDPPRGSFSQQIAVLKMANDVIIYVPNEDPTQITSLIDWQSIVVSPLFLQARFPEFLSVDEDYALGSELPGLPQNYNQMDADDKEIAEFKLREAKLAKAYELSTLFIPSFLRELFIRCGEASEGGVIPLRACIIQLSEVWNDVGFTGKCPFSFSEDDMQKHDLQFEEYRDLHRVQEIARKHLDTDSEG</sequence>
<protein>
    <submittedName>
        <fullName evidence="1">Uncharacterized protein</fullName>
    </submittedName>
</protein>
<reference evidence="1" key="1">
    <citation type="journal article" date="2020" name="Stud. Mycol.">
        <title>101 Dothideomycetes genomes: a test case for predicting lifestyles and emergence of pathogens.</title>
        <authorList>
            <person name="Haridas S."/>
            <person name="Albert R."/>
            <person name="Binder M."/>
            <person name="Bloem J."/>
            <person name="Labutti K."/>
            <person name="Salamov A."/>
            <person name="Andreopoulos B."/>
            <person name="Baker S."/>
            <person name="Barry K."/>
            <person name="Bills G."/>
            <person name="Bluhm B."/>
            <person name="Cannon C."/>
            <person name="Castanera R."/>
            <person name="Culley D."/>
            <person name="Daum C."/>
            <person name="Ezra D."/>
            <person name="Gonzalez J."/>
            <person name="Henrissat B."/>
            <person name="Kuo A."/>
            <person name="Liang C."/>
            <person name="Lipzen A."/>
            <person name="Lutzoni F."/>
            <person name="Magnuson J."/>
            <person name="Mondo S."/>
            <person name="Nolan M."/>
            <person name="Ohm R."/>
            <person name="Pangilinan J."/>
            <person name="Park H.-J."/>
            <person name="Ramirez L."/>
            <person name="Alfaro M."/>
            <person name="Sun H."/>
            <person name="Tritt A."/>
            <person name="Yoshinaga Y."/>
            <person name="Zwiers L.-H."/>
            <person name="Turgeon B."/>
            <person name="Goodwin S."/>
            <person name="Spatafora J."/>
            <person name="Crous P."/>
            <person name="Grigoriev I."/>
        </authorList>
    </citation>
    <scope>NUCLEOTIDE SEQUENCE</scope>
    <source>
        <strain evidence="1">ATCC 200398</strain>
    </source>
</reference>
<organism evidence="1 2">
    <name type="scientific">Lindgomyces ingoldianus</name>
    <dbReference type="NCBI Taxonomy" id="673940"/>
    <lineage>
        <taxon>Eukaryota</taxon>
        <taxon>Fungi</taxon>
        <taxon>Dikarya</taxon>
        <taxon>Ascomycota</taxon>
        <taxon>Pezizomycotina</taxon>
        <taxon>Dothideomycetes</taxon>
        <taxon>Pleosporomycetidae</taxon>
        <taxon>Pleosporales</taxon>
        <taxon>Lindgomycetaceae</taxon>
        <taxon>Lindgomyces</taxon>
    </lineage>
</organism>
<evidence type="ECO:0000313" key="2">
    <source>
        <dbReference type="Proteomes" id="UP000799755"/>
    </source>
</evidence>
<proteinExistence type="predicted"/>
<name>A0ACB6QV48_9PLEO</name>
<comment type="caution">
    <text evidence="1">The sequence shown here is derived from an EMBL/GenBank/DDBJ whole genome shotgun (WGS) entry which is preliminary data.</text>
</comment>